<dbReference type="AlphaFoldDB" id="A0A2K0XCT3"/>
<comment type="caution">
    <text evidence="2">The sequence shown here is derived from an EMBL/GenBank/DDBJ whole genome shotgun (WGS) entry which is preliminary data.</text>
</comment>
<organism evidence="2 3">
    <name type="scientific">Hoylesella timonensis</name>
    <dbReference type="NCBI Taxonomy" id="386414"/>
    <lineage>
        <taxon>Bacteria</taxon>
        <taxon>Pseudomonadati</taxon>
        <taxon>Bacteroidota</taxon>
        <taxon>Bacteroidia</taxon>
        <taxon>Bacteroidales</taxon>
        <taxon>Prevotellaceae</taxon>
        <taxon>Hoylesella</taxon>
    </lineage>
</organism>
<sequence length="201" mass="23348">MAEVLIVSRTRMKNGVCCGGIDLETGEFIRIHNECGGNLSFDAPFQIQQIYSMDYKTAWNVRQKPHVEDKQVISYQLQRSISTKELISLIQDKAPVFVGGLESIFDNCLVKSDYAPYICKNNIPNYSVCFWRPKYSLRLFNFMGKSRYAYEHNRISYVGFQEPVTIIPAETLVRMSLANWWAPKDIDEKRCYLQLSGWYNL</sequence>
<dbReference type="Proteomes" id="UP000236634">
    <property type="component" value="Unassembled WGS sequence"/>
</dbReference>
<accession>A0A2K0XCT3</accession>
<evidence type="ECO:0000259" key="1">
    <source>
        <dbReference type="Pfam" id="PF22557"/>
    </source>
</evidence>
<dbReference type="RefSeq" id="WP_103004002.1">
    <property type="nucleotide sequence ID" value="NZ_NBAX01000011.1"/>
</dbReference>
<proteinExistence type="predicted"/>
<dbReference type="Pfam" id="PF22557">
    <property type="entry name" value="DuOB"/>
    <property type="match status" value="1"/>
</dbReference>
<evidence type="ECO:0000313" key="3">
    <source>
        <dbReference type="Proteomes" id="UP000236634"/>
    </source>
</evidence>
<reference evidence="2 3" key="1">
    <citation type="submission" date="2017-03" db="EMBL/GenBank/DDBJ databases">
        <authorList>
            <person name="Afonso C.L."/>
            <person name="Miller P.J."/>
            <person name="Scott M.A."/>
            <person name="Spackman E."/>
            <person name="Goraichik I."/>
            <person name="Dimitrov K.M."/>
            <person name="Suarez D.L."/>
            <person name="Swayne D.E."/>
        </authorList>
    </citation>
    <scope>NUCLEOTIDE SEQUENCE [LARGE SCALE GENOMIC DNA]</scope>
    <source>
        <strain evidence="2 3">DNF00076</strain>
    </source>
</reference>
<dbReference type="EMBL" id="NBAX01000011">
    <property type="protein sequence ID" value="PNP92360.1"/>
    <property type="molecule type" value="Genomic_DNA"/>
</dbReference>
<evidence type="ECO:0000313" key="2">
    <source>
        <dbReference type="EMBL" id="PNP92360.1"/>
    </source>
</evidence>
<dbReference type="InterPro" id="IPR054335">
    <property type="entry name" value="DuOB_dom"/>
</dbReference>
<gene>
    <name evidence="2" type="ORF">BFS16_11025</name>
</gene>
<feature type="domain" description="Dual OB-containing" evidence="1">
    <location>
        <begin position="3"/>
        <end position="198"/>
    </location>
</feature>
<protein>
    <recommendedName>
        <fullName evidence="1">Dual OB-containing domain-containing protein</fullName>
    </recommendedName>
</protein>
<name>A0A2K0XCT3_9BACT</name>